<proteinExistence type="predicted"/>
<name>A0ABZ0UNB1_9RICK</name>
<dbReference type="EMBL" id="CP110820">
    <property type="protein sequence ID" value="WPX97007.1"/>
    <property type="molecule type" value="Genomic_DNA"/>
</dbReference>
<organism evidence="1 2">
    <name type="scientific">Candidatus Bandiella euplotis</name>
    <dbReference type="NCBI Taxonomy" id="1664265"/>
    <lineage>
        <taxon>Bacteria</taxon>
        <taxon>Pseudomonadati</taxon>
        <taxon>Pseudomonadota</taxon>
        <taxon>Alphaproteobacteria</taxon>
        <taxon>Rickettsiales</taxon>
        <taxon>Candidatus Midichloriaceae</taxon>
        <taxon>Candidatus Bandiella</taxon>
    </lineage>
</organism>
<sequence length="69" mass="8205">MTAPTFKRHAVYTSSKSRVGKFIDDRELGKELGIQAMSMRRVHMYLNVMRNPKYFEANFSSYRSIYMFI</sequence>
<dbReference type="Proteomes" id="UP001327219">
    <property type="component" value="Chromosome"/>
</dbReference>
<keyword evidence="2" id="KW-1185">Reference proteome</keyword>
<protein>
    <submittedName>
        <fullName evidence="1">Uncharacterized protein</fullName>
    </submittedName>
</protein>
<evidence type="ECO:0000313" key="1">
    <source>
        <dbReference type="EMBL" id="WPX97007.1"/>
    </source>
</evidence>
<reference evidence="1 2" key="1">
    <citation type="submission" date="2022-11" db="EMBL/GenBank/DDBJ databases">
        <title>Host association and intracellularity evolved multiple times independently in the Rickettsiales.</title>
        <authorList>
            <person name="Castelli M."/>
            <person name="Nardi T."/>
            <person name="Gammuto L."/>
            <person name="Bellinzona G."/>
            <person name="Sabaneyeva E."/>
            <person name="Potekhin A."/>
            <person name="Serra V."/>
            <person name="Petroni G."/>
            <person name="Sassera D."/>
        </authorList>
    </citation>
    <scope>NUCLEOTIDE SEQUENCE [LARGE SCALE GENOMIC DNA]</scope>
    <source>
        <strain evidence="1 2">NDG2</strain>
    </source>
</reference>
<accession>A0ABZ0UNB1</accession>
<evidence type="ECO:0000313" key="2">
    <source>
        <dbReference type="Proteomes" id="UP001327219"/>
    </source>
</evidence>
<gene>
    <name evidence="1" type="ORF">Bandiella_01147</name>
</gene>